<protein>
    <recommendedName>
        <fullName evidence="3">DNA recombination protein RmuC</fullName>
    </recommendedName>
</protein>
<accession>A0A7V0XE85</accession>
<keyword evidence="1" id="KW-0812">Transmembrane</keyword>
<proteinExistence type="predicted"/>
<evidence type="ECO:0008006" key="3">
    <source>
        <dbReference type="Google" id="ProtNLM"/>
    </source>
</evidence>
<reference evidence="2" key="1">
    <citation type="journal article" date="2020" name="mSystems">
        <title>Genome- and Community-Level Interaction Insights into Carbon Utilization and Element Cycling Functions of Hydrothermarchaeota in Hydrothermal Sediment.</title>
        <authorList>
            <person name="Zhou Z."/>
            <person name="Liu Y."/>
            <person name="Xu W."/>
            <person name="Pan J."/>
            <person name="Luo Z.H."/>
            <person name="Li M."/>
        </authorList>
    </citation>
    <scope>NUCLEOTIDE SEQUENCE [LARGE SCALE GENOMIC DNA]</scope>
    <source>
        <strain evidence="2">SpSt-1182</strain>
    </source>
</reference>
<evidence type="ECO:0000313" key="2">
    <source>
        <dbReference type="EMBL" id="HDQ98768.1"/>
    </source>
</evidence>
<organism evidence="2">
    <name type="scientific">candidate division WOR-3 bacterium</name>
    <dbReference type="NCBI Taxonomy" id="2052148"/>
    <lineage>
        <taxon>Bacteria</taxon>
        <taxon>Bacteria division WOR-3</taxon>
    </lineage>
</organism>
<dbReference type="Proteomes" id="UP000885672">
    <property type="component" value="Unassembled WGS sequence"/>
</dbReference>
<keyword evidence="1" id="KW-0472">Membrane</keyword>
<comment type="caution">
    <text evidence="2">The sequence shown here is derived from an EMBL/GenBank/DDBJ whole genome shotgun (WGS) entry which is preliminary data.</text>
</comment>
<dbReference type="AlphaFoldDB" id="A0A7V0XE85"/>
<name>A0A7V0XE85_UNCW3</name>
<feature type="transmembrane region" description="Helical" evidence="1">
    <location>
        <begin position="6"/>
        <end position="27"/>
    </location>
</feature>
<gene>
    <name evidence="2" type="ORF">ENN51_00575</name>
</gene>
<feature type="non-terminal residue" evidence="2">
    <location>
        <position position="124"/>
    </location>
</feature>
<dbReference type="EMBL" id="DSBX01000017">
    <property type="protein sequence ID" value="HDQ98768.1"/>
    <property type="molecule type" value="Genomic_DNA"/>
</dbReference>
<keyword evidence="1" id="KW-1133">Transmembrane helix</keyword>
<sequence>MNPLLTLLLTFALLLLGLMTVLLVVFLRRGRAPAREGDDAMLLQRQFDALRDQTGRGLAEMSSRLDQRLGDLDRRMTDTVTGIGARLDSANTTVQNVQAALGELSQATRQVYEVGRDVRSLQDI</sequence>
<evidence type="ECO:0000256" key="1">
    <source>
        <dbReference type="SAM" id="Phobius"/>
    </source>
</evidence>